<name>A0A3N2PR16_SODAK</name>
<dbReference type="AlphaFoldDB" id="A0A3N2PR16"/>
<dbReference type="RefSeq" id="XP_028464700.1">
    <property type="nucleotide sequence ID" value="XM_028612383.1"/>
</dbReference>
<dbReference type="GeneID" id="39580861"/>
<evidence type="ECO:0000256" key="1">
    <source>
        <dbReference type="SAM" id="MobiDB-lite"/>
    </source>
</evidence>
<feature type="compositionally biased region" description="Basic and acidic residues" evidence="1">
    <location>
        <begin position="17"/>
        <end position="26"/>
    </location>
</feature>
<evidence type="ECO:0000313" key="2">
    <source>
        <dbReference type="EMBL" id="ROT36894.1"/>
    </source>
</evidence>
<protein>
    <submittedName>
        <fullName evidence="2">Uncharacterized protein</fullName>
    </submittedName>
</protein>
<gene>
    <name evidence="2" type="ORF">SODALDRAFT_335113</name>
</gene>
<feature type="compositionally biased region" description="Basic residues" evidence="1">
    <location>
        <begin position="27"/>
        <end position="37"/>
    </location>
</feature>
<reference evidence="2 3" key="1">
    <citation type="journal article" date="2018" name="Mol. Ecol.">
        <title>The obligate alkalophilic soda-lake fungus Sodiomyces alkalinus has shifted to a protein diet.</title>
        <authorList>
            <person name="Grum-Grzhimaylo A.A."/>
            <person name="Falkoski D.L."/>
            <person name="van den Heuvel J."/>
            <person name="Valero-Jimenez C.A."/>
            <person name="Min B."/>
            <person name="Choi I.G."/>
            <person name="Lipzen A."/>
            <person name="Daum C.G."/>
            <person name="Aanen D.K."/>
            <person name="Tsang A."/>
            <person name="Henrissat B."/>
            <person name="Bilanenko E.N."/>
            <person name="de Vries R.P."/>
            <person name="van Kan J.A.L."/>
            <person name="Grigoriev I.V."/>
            <person name="Debets A.J.M."/>
        </authorList>
    </citation>
    <scope>NUCLEOTIDE SEQUENCE [LARGE SCALE GENOMIC DNA]</scope>
    <source>
        <strain evidence="2 3">F11</strain>
    </source>
</reference>
<sequence length="87" mass="9934">MSPSLALQFKRGKVSKARRDCDEKSRNHPRSRRRTQKRERDAARSTQHHRSVRGVIPCLLGGWSQHKVGNTLTSGIYRQRCKVGGLP</sequence>
<dbReference type="EMBL" id="ML119058">
    <property type="protein sequence ID" value="ROT36894.1"/>
    <property type="molecule type" value="Genomic_DNA"/>
</dbReference>
<evidence type="ECO:0000313" key="3">
    <source>
        <dbReference type="Proteomes" id="UP000272025"/>
    </source>
</evidence>
<organism evidence="2 3">
    <name type="scientific">Sodiomyces alkalinus (strain CBS 110278 / VKM F-3762 / F11)</name>
    <name type="common">Alkaliphilic filamentous fungus</name>
    <dbReference type="NCBI Taxonomy" id="1314773"/>
    <lineage>
        <taxon>Eukaryota</taxon>
        <taxon>Fungi</taxon>
        <taxon>Dikarya</taxon>
        <taxon>Ascomycota</taxon>
        <taxon>Pezizomycotina</taxon>
        <taxon>Sordariomycetes</taxon>
        <taxon>Hypocreomycetidae</taxon>
        <taxon>Glomerellales</taxon>
        <taxon>Plectosphaerellaceae</taxon>
        <taxon>Sodiomyces</taxon>
    </lineage>
</organism>
<dbReference type="Proteomes" id="UP000272025">
    <property type="component" value="Unassembled WGS sequence"/>
</dbReference>
<feature type="region of interest" description="Disordered" evidence="1">
    <location>
        <begin position="1"/>
        <end position="51"/>
    </location>
</feature>
<accession>A0A3N2PR16</accession>
<keyword evidence="3" id="KW-1185">Reference proteome</keyword>
<proteinExistence type="predicted"/>